<reference evidence="1" key="1">
    <citation type="journal article" date="2015" name="Nature">
        <title>Complex archaea that bridge the gap between prokaryotes and eukaryotes.</title>
        <authorList>
            <person name="Spang A."/>
            <person name="Saw J.H."/>
            <person name="Jorgensen S.L."/>
            <person name="Zaremba-Niedzwiedzka K."/>
            <person name="Martijn J."/>
            <person name="Lind A.E."/>
            <person name="van Eijk R."/>
            <person name="Schleper C."/>
            <person name="Guy L."/>
            <person name="Ettema T.J."/>
        </authorList>
    </citation>
    <scope>NUCLEOTIDE SEQUENCE</scope>
</reference>
<comment type="caution">
    <text evidence="1">The sequence shown here is derived from an EMBL/GenBank/DDBJ whole genome shotgun (WGS) entry which is preliminary data.</text>
</comment>
<evidence type="ECO:0008006" key="2">
    <source>
        <dbReference type="Google" id="ProtNLM"/>
    </source>
</evidence>
<dbReference type="AlphaFoldDB" id="A0A0F9CGF7"/>
<dbReference type="EMBL" id="LAZR01033334">
    <property type="protein sequence ID" value="KKL48393.1"/>
    <property type="molecule type" value="Genomic_DNA"/>
</dbReference>
<evidence type="ECO:0000313" key="1">
    <source>
        <dbReference type="EMBL" id="KKL48393.1"/>
    </source>
</evidence>
<dbReference type="Gene3D" id="3.90.70.10">
    <property type="entry name" value="Cysteine proteinases"/>
    <property type="match status" value="1"/>
</dbReference>
<proteinExistence type="predicted"/>
<name>A0A0F9CGF7_9ZZZZ</name>
<sequence>MRLRQQRHVQSCGLACVAMITNQSYNTVLQDYEDLGDGPIYWEWWDERKTWSLNYGTTTMNLYNMLAYYGVQSNKRSLSYKGRDCLPDLSILTTCLRQEDWNGRKRTFWHWVVCEKERRTTKIYDPWYGMQTLNNIRPVESYMRIHT</sequence>
<gene>
    <name evidence="1" type="ORF">LCGC14_2325940</name>
</gene>
<organism evidence="1">
    <name type="scientific">marine sediment metagenome</name>
    <dbReference type="NCBI Taxonomy" id="412755"/>
    <lineage>
        <taxon>unclassified sequences</taxon>
        <taxon>metagenomes</taxon>
        <taxon>ecological metagenomes</taxon>
    </lineage>
</organism>
<protein>
    <recommendedName>
        <fullName evidence="2">Peptidase C39 domain-containing protein</fullName>
    </recommendedName>
</protein>
<accession>A0A0F9CGF7</accession>